<keyword evidence="5 10" id="KW-0375">Hydrogen ion transport</keyword>
<reference evidence="12" key="2">
    <citation type="submission" date="2022-06" db="UniProtKB">
        <authorList>
            <consortium name="EnsemblMetazoa"/>
        </authorList>
    </citation>
    <scope>IDENTIFICATION</scope>
    <source>
        <strain evidence="12">p50T (Dazao)</strain>
    </source>
</reference>
<dbReference type="InterPro" id="IPR036228">
    <property type="entry name" value="ATP_synth_F0_dsu_sf_mt"/>
</dbReference>
<comment type="subcellular location">
    <subcellularLocation>
        <location evidence="1 10">Mitochondrion inner membrane</location>
    </subcellularLocation>
</comment>
<evidence type="ECO:0000256" key="6">
    <source>
        <dbReference type="ARBA" id="ARBA00022792"/>
    </source>
</evidence>
<gene>
    <name evidence="12" type="primary">101745754</name>
</gene>
<protein>
    <recommendedName>
        <fullName evidence="10">ATP synthase subunit d, mitochondrial</fullName>
    </recommendedName>
</protein>
<evidence type="ECO:0000256" key="11">
    <source>
        <dbReference type="SAM" id="MobiDB-lite"/>
    </source>
</evidence>
<dbReference type="PANTHER" id="PTHR12700">
    <property type="entry name" value="ATP SYNTHASE SUBUNIT D, MITOCHONDRIAL"/>
    <property type="match status" value="1"/>
</dbReference>
<evidence type="ECO:0000256" key="9">
    <source>
        <dbReference type="ARBA" id="ARBA00023136"/>
    </source>
</evidence>
<dbReference type="InterPro" id="IPR008689">
    <property type="entry name" value="ATP_synth_F0_dsu_mt"/>
</dbReference>
<dbReference type="OrthoDB" id="35799at2759"/>
<dbReference type="GO" id="GO:0015986">
    <property type="term" value="P:proton motive force-driven ATP synthesis"/>
    <property type="evidence" value="ECO:0007669"/>
    <property type="project" value="UniProtKB-UniRule"/>
</dbReference>
<keyword evidence="3 10" id="KW-0813">Transport</keyword>
<dbReference type="GO" id="GO:0005743">
    <property type="term" value="C:mitochondrial inner membrane"/>
    <property type="evidence" value="ECO:0007669"/>
    <property type="project" value="UniProtKB-SubCell"/>
</dbReference>
<accession>A0A8R1WFQ8</accession>
<keyword evidence="6 10" id="KW-0999">Mitochondrion inner membrane</keyword>
<dbReference type="OMA" id="PAINWVE"/>
<evidence type="ECO:0000256" key="5">
    <source>
        <dbReference type="ARBA" id="ARBA00022781"/>
    </source>
</evidence>
<dbReference type="SMR" id="A0A8R1WFQ8"/>
<dbReference type="GO" id="GO:0045259">
    <property type="term" value="C:proton-transporting ATP synthase complex"/>
    <property type="evidence" value="ECO:0007669"/>
    <property type="project" value="UniProtKB-KW"/>
</dbReference>
<sequence length="173" mass="20273">MAKRFTKPAINWVELEKRVPPEQKTNFFAFKGKVDSYLRRVLANPPEPPKINWDEYQKSVPIPGLVDKFKKEYEAFKVPFPQDTLTSKVEEQWKELEPQIKAFCANLQKEIEASQKELQRIKSLPKFEEMTMEMFYELYPDQALDPVNKPTFWPHTPEEQGVSPEKTSTKGGH</sequence>
<keyword evidence="9 10" id="KW-0472">Membrane</keyword>
<evidence type="ECO:0000256" key="1">
    <source>
        <dbReference type="ARBA" id="ARBA00004273"/>
    </source>
</evidence>
<dbReference type="Gene3D" id="6.10.280.70">
    <property type="match status" value="1"/>
</dbReference>
<reference evidence="13" key="1">
    <citation type="journal article" date="2008" name="Insect Biochem. Mol. Biol.">
        <title>The genome of a lepidopteran model insect, the silkworm Bombyx mori.</title>
        <authorList>
            <consortium name="International Silkworm Genome Consortium"/>
        </authorList>
    </citation>
    <scope>NUCLEOTIDE SEQUENCE [LARGE SCALE GENOMIC DNA]</scope>
    <source>
        <strain evidence="13">p50T</strain>
    </source>
</reference>
<evidence type="ECO:0000313" key="13">
    <source>
        <dbReference type="Proteomes" id="UP000005204"/>
    </source>
</evidence>
<comment type="function">
    <text evidence="10">Mitochondrial membrane ATP synthase (F(1)F(0) ATP synthase or Complex V) produces ATP from ADP in the presence of a proton gradient across the membrane which is generated by electron transport complexes of the respiratory chain. F-type ATPases consist of two structural domains, F(1) - containing the extramembraneous catalytic core, and F(0) - containing the membrane proton channel, linked together by a central stalk and a peripheral stalk. During catalysis, ATP synthesis in the catalytic domain of F(1) is coupled via a rotary mechanism of the central stalk subunits to proton translocation.</text>
</comment>
<feature type="region of interest" description="Disordered" evidence="11">
    <location>
        <begin position="148"/>
        <end position="173"/>
    </location>
</feature>
<comment type="similarity">
    <text evidence="2 10">Belongs to the ATPase d subunit family.</text>
</comment>
<dbReference type="EnsemblMetazoa" id="XM_004924453.4">
    <property type="protein sequence ID" value="XP_004924510.1"/>
    <property type="gene ID" value="LOC101745754"/>
</dbReference>
<evidence type="ECO:0000256" key="2">
    <source>
        <dbReference type="ARBA" id="ARBA00006842"/>
    </source>
</evidence>
<evidence type="ECO:0000256" key="8">
    <source>
        <dbReference type="ARBA" id="ARBA00023128"/>
    </source>
</evidence>
<name>A0A8R1WFQ8_BOMMO</name>
<dbReference type="AlphaFoldDB" id="A0A8R1WFQ8"/>
<proteinExistence type="inferred from homology"/>
<dbReference type="Proteomes" id="UP000005204">
    <property type="component" value="Unassembled WGS sequence"/>
</dbReference>
<dbReference type="GO" id="GO:0015078">
    <property type="term" value="F:proton transmembrane transporter activity"/>
    <property type="evidence" value="ECO:0007669"/>
    <property type="project" value="InterPro"/>
</dbReference>
<evidence type="ECO:0000256" key="3">
    <source>
        <dbReference type="ARBA" id="ARBA00022448"/>
    </source>
</evidence>
<keyword evidence="8 10" id="KW-0496">Mitochondrion</keyword>
<dbReference type="SUPFAM" id="SSF161065">
    <property type="entry name" value="ATP synthase D chain-like"/>
    <property type="match status" value="1"/>
</dbReference>
<evidence type="ECO:0000256" key="4">
    <source>
        <dbReference type="ARBA" id="ARBA00022547"/>
    </source>
</evidence>
<keyword evidence="13" id="KW-1185">Reference proteome</keyword>
<keyword evidence="7 10" id="KW-0406">Ion transport</keyword>
<dbReference type="Pfam" id="PF05873">
    <property type="entry name" value="Mt_ATP-synt_D"/>
    <property type="match status" value="1"/>
</dbReference>
<evidence type="ECO:0000256" key="7">
    <source>
        <dbReference type="ARBA" id="ARBA00023065"/>
    </source>
</evidence>
<keyword evidence="4" id="KW-0138">CF(0)</keyword>
<organism evidence="12 13">
    <name type="scientific">Bombyx mori</name>
    <name type="common">Silk moth</name>
    <dbReference type="NCBI Taxonomy" id="7091"/>
    <lineage>
        <taxon>Eukaryota</taxon>
        <taxon>Metazoa</taxon>
        <taxon>Ecdysozoa</taxon>
        <taxon>Arthropoda</taxon>
        <taxon>Hexapoda</taxon>
        <taxon>Insecta</taxon>
        <taxon>Pterygota</taxon>
        <taxon>Neoptera</taxon>
        <taxon>Endopterygota</taxon>
        <taxon>Lepidoptera</taxon>
        <taxon>Glossata</taxon>
        <taxon>Ditrysia</taxon>
        <taxon>Bombycoidea</taxon>
        <taxon>Bombycidae</taxon>
        <taxon>Bombycinae</taxon>
        <taxon>Bombyx</taxon>
    </lineage>
</organism>
<dbReference type="KEGG" id="bmor:101745754"/>
<dbReference type="PIRSF" id="PIRSF005514">
    <property type="entry name" value="ATPase_F0_D_mt"/>
    <property type="match status" value="1"/>
</dbReference>
<evidence type="ECO:0000256" key="10">
    <source>
        <dbReference type="PIRNR" id="PIRNR005514"/>
    </source>
</evidence>
<evidence type="ECO:0000313" key="12">
    <source>
        <dbReference type="EnsemblMetazoa" id="XP_004924510.1"/>
    </source>
</evidence>